<dbReference type="Proteomes" id="UP000483820">
    <property type="component" value="Chromosome II"/>
</dbReference>
<dbReference type="AlphaFoldDB" id="A0A6A5H8P8"/>
<dbReference type="CTD" id="78773781"/>
<evidence type="ECO:0000256" key="1">
    <source>
        <dbReference type="SAM" id="MobiDB-lite"/>
    </source>
</evidence>
<feature type="region of interest" description="Disordered" evidence="1">
    <location>
        <begin position="107"/>
        <end position="127"/>
    </location>
</feature>
<evidence type="ECO:0000313" key="3">
    <source>
        <dbReference type="Proteomes" id="UP000483820"/>
    </source>
</evidence>
<proteinExistence type="predicted"/>
<dbReference type="KEGG" id="crq:GCK72_004044"/>
<organism evidence="2 3">
    <name type="scientific">Caenorhabditis remanei</name>
    <name type="common">Caenorhabditis vulgaris</name>
    <dbReference type="NCBI Taxonomy" id="31234"/>
    <lineage>
        <taxon>Eukaryota</taxon>
        <taxon>Metazoa</taxon>
        <taxon>Ecdysozoa</taxon>
        <taxon>Nematoda</taxon>
        <taxon>Chromadorea</taxon>
        <taxon>Rhabditida</taxon>
        <taxon>Rhabditina</taxon>
        <taxon>Rhabditomorpha</taxon>
        <taxon>Rhabditoidea</taxon>
        <taxon>Rhabditidae</taxon>
        <taxon>Peloderinae</taxon>
        <taxon>Caenorhabditis</taxon>
    </lineage>
</organism>
<dbReference type="RefSeq" id="XP_053588617.1">
    <property type="nucleotide sequence ID" value="XM_053724423.1"/>
</dbReference>
<protein>
    <submittedName>
        <fullName evidence="2">Uncharacterized protein</fullName>
    </submittedName>
</protein>
<sequence length="150" mass="17205">MPTWIHGSMYHTMTPYRIHDFIIMIVFQDGTKSISTSSIPGVDSYSTCGSVSKRCFRGAFYNTCSEAVRARGLMNGNIEWENAISEIARPVECRRLFASQSGRALNPAEHKNKGEAKEVRRQSTRAGYDNRKVANDIRRWCWRNRKNILL</sequence>
<accession>A0A6A5H8P8</accession>
<comment type="caution">
    <text evidence="2">The sequence shown here is derived from an EMBL/GenBank/DDBJ whole genome shotgun (WGS) entry which is preliminary data.</text>
</comment>
<reference evidence="2 3" key="1">
    <citation type="submission" date="2019-12" db="EMBL/GenBank/DDBJ databases">
        <title>Chromosome-level assembly of the Caenorhabditis remanei genome.</title>
        <authorList>
            <person name="Teterina A.A."/>
            <person name="Willis J.H."/>
            <person name="Phillips P.C."/>
        </authorList>
    </citation>
    <scope>NUCLEOTIDE SEQUENCE [LARGE SCALE GENOMIC DNA]</scope>
    <source>
        <strain evidence="2 3">PX506</strain>
        <tissue evidence="2">Whole organism</tissue>
    </source>
</reference>
<evidence type="ECO:0000313" key="2">
    <source>
        <dbReference type="EMBL" id="KAF1764098.1"/>
    </source>
</evidence>
<gene>
    <name evidence="2" type="ORF">GCK72_004044</name>
</gene>
<feature type="compositionally biased region" description="Basic and acidic residues" evidence="1">
    <location>
        <begin position="108"/>
        <end position="121"/>
    </location>
</feature>
<dbReference type="EMBL" id="WUAV01000002">
    <property type="protein sequence ID" value="KAF1764098.1"/>
    <property type="molecule type" value="Genomic_DNA"/>
</dbReference>
<dbReference type="GeneID" id="78773781"/>
<name>A0A6A5H8P8_CAERE</name>